<evidence type="ECO:0000259" key="2">
    <source>
        <dbReference type="Pfam" id="PF01048"/>
    </source>
</evidence>
<keyword evidence="4" id="KW-1185">Reference proteome</keyword>
<evidence type="ECO:0000313" key="4">
    <source>
        <dbReference type="Proteomes" id="UP000248423"/>
    </source>
</evidence>
<dbReference type="OrthoDB" id="1577640at2759"/>
<dbReference type="GO" id="GO:0003824">
    <property type="term" value="F:catalytic activity"/>
    <property type="evidence" value="ECO:0007669"/>
    <property type="project" value="InterPro"/>
</dbReference>
<dbReference type="Gene3D" id="3.40.50.1580">
    <property type="entry name" value="Nucleoside phosphorylase domain"/>
    <property type="match status" value="1"/>
</dbReference>
<dbReference type="PANTHER" id="PTHR46082">
    <property type="entry name" value="ATP/GTP-BINDING PROTEIN-RELATED"/>
    <property type="match status" value="1"/>
</dbReference>
<dbReference type="InterPro" id="IPR035994">
    <property type="entry name" value="Nucleoside_phosphorylase_sf"/>
</dbReference>
<dbReference type="SUPFAM" id="SSF53167">
    <property type="entry name" value="Purine and uridine phosphorylases"/>
    <property type="match status" value="1"/>
</dbReference>
<reference evidence="3 4" key="1">
    <citation type="submission" date="2018-02" db="EMBL/GenBank/DDBJ databases">
        <title>The genomes of Aspergillus section Nigri reveals drivers in fungal speciation.</title>
        <authorList>
            <consortium name="DOE Joint Genome Institute"/>
            <person name="Vesth T.C."/>
            <person name="Nybo J."/>
            <person name="Theobald S."/>
            <person name="Brandl J."/>
            <person name="Frisvad J.C."/>
            <person name="Nielsen K.F."/>
            <person name="Lyhne E.K."/>
            <person name="Kogle M.E."/>
            <person name="Kuo A."/>
            <person name="Riley R."/>
            <person name="Clum A."/>
            <person name="Nolan M."/>
            <person name="Lipzen A."/>
            <person name="Salamov A."/>
            <person name="Henrissat B."/>
            <person name="Wiebenga A."/>
            <person name="De vries R.P."/>
            <person name="Grigoriev I.V."/>
            <person name="Mortensen U.H."/>
            <person name="Andersen M.R."/>
            <person name="Baker S.E."/>
        </authorList>
    </citation>
    <scope>NUCLEOTIDE SEQUENCE [LARGE SCALE GENOMIC DNA]</scope>
    <source>
        <strain evidence="3 4">CBS 121057</strain>
    </source>
</reference>
<feature type="domain" description="Nucleoside phosphorylase" evidence="2">
    <location>
        <begin position="43"/>
        <end position="266"/>
    </location>
</feature>
<protein>
    <submittedName>
        <fullName evidence="3">Purine and uridine phosphorylase</fullName>
    </submittedName>
</protein>
<dbReference type="VEuPathDB" id="FungiDB:BO78DRAFT_38843"/>
<dbReference type="InterPro" id="IPR000845">
    <property type="entry name" value="Nucleoside_phosphorylase_d"/>
</dbReference>
<dbReference type="EMBL" id="KZ826327">
    <property type="protein sequence ID" value="PYI09443.1"/>
    <property type="molecule type" value="Genomic_DNA"/>
</dbReference>
<dbReference type="Pfam" id="PF01048">
    <property type="entry name" value="PNP_UDP_1"/>
    <property type="match status" value="1"/>
</dbReference>
<dbReference type="Proteomes" id="UP000248423">
    <property type="component" value="Unassembled WGS sequence"/>
</dbReference>
<sequence length="463" mass="51783">MARTSLLDVRDFTVGWICGLLIEYVAALNVLDEIYDNVTGTLPIKNDHNIYTLGRIGKHNVVVVCLPAESPGLVSASTVEANIRTSFPSIQFSLMVGIAGGSPQAKNDVRLGDVVIGTKVVPYGFGKTTPHGFEHTGHALRPPDILLCRVNHFKYRTMVDLDLAQLIEERTRQLPSPIKHMFQRPEMSDRLYKSDYIHNEDCDCKTSSSQLSSHLVTREPRPSGGQLVVHSGTIASGDQLMKNAQTRDEWAKRFNTLCFDMESAGLTRGALTIRAIDNYADSHKNDQWHGYAAMAAAVCAAEFLKMVPVVDVPSRQPRITNEMREFMAVWLNEMKWSRDLSLGPTNDMTSLTMNAKLAALEERLVLLDRVEESIRAVNSKINLAMEKLQSFEAIHKRLFSFPEDLGSDILQLCPNKRPKEHPLYMDDNTFRYLVKPAKPPPPPKPARLRSRATLKGDAAPILH</sequence>
<gene>
    <name evidence="3" type="ORF">BO78DRAFT_38843</name>
</gene>
<dbReference type="PANTHER" id="PTHR46082:SF11">
    <property type="entry name" value="AAA+ ATPASE DOMAIN-CONTAINING PROTEIN-RELATED"/>
    <property type="match status" value="1"/>
</dbReference>
<proteinExistence type="predicted"/>
<evidence type="ECO:0000256" key="1">
    <source>
        <dbReference type="SAM" id="MobiDB-lite"/>
    </source>
</evidence>
<dbReference type="AlphaFoldDB" id="A0A319FLJ7"/>
<evidence type="ECO:0000313" key="3">
    <source>
        <dbReference type="EMBL" id="PYI09443.1"/>
    </source>
</evidence>
<dbReference type="GO" id="GO:0009116">
    <property type="term" value="P:nucleoside metabolic process"/>
    <property type="evidence" value="ECO:0007669"/>
    <property type="project" value="InterPro"/>
</dbReference>
<organism evidence="3 4">
    <name type="scientific">Aspergillus sclerotiicarbonarius (strain CBS 121057 / IBT 28362)</name>
    <dbReference type="NCBI Taxonomy" id="1448318"/>
    <lineage>
        <taxon>Eukaryota</taxon>
        <taxon>Fungi</taxon>
        <taxon>Dikarya</taxon>
        <taxon>Ascomycota</taxon>
        <taxon>Pezizomycotina</taxon>
        <taxon>Eurotiomycetes</taxon>
        <taxon>Eurotiomycetidae</taxon>
        <taxon>Eurotiales</taxon>
        <taxon>Aspergillaceae</taxon>
        <taxon>Aspergillus</taxon>
        <taxon>Aspergillus subgen. Circumdati</taxon>
    </lineage>
</organism>
<accession>A0A319FLJ7</accession>
<dbReference type="InterPro" id="IPR053137">
    <property type="entry name" value="NLR-like"/>
</dbReference>
<feature type="region of interest" description="Disordered" evidence="1">
    <location>
        <begin position="435"/>
        <end position="463"/>
    </location>
</feature>
<name>A0A319FLJ7_ASPSB</name>